<dbReference type="PANTHER" id="PTHR36506">
    <property type="entry name" value="PREFLAGELLIN PEPTIDASE"/>
    <property type="match status" value="1"/>
</dbReference>
<feature type="domain" description="Prepilin type IV endopeptidase peptidase" evidence="7">
    <location>
        <begin position="9"/>
        <end position="105"/>
    </location>
</feature>
<keyword evidence="9" id="KW-1185">Reference proteome</keyword>
<evidence type="ECO:0000256" key="4">
    <source>
        <dbReference type="ARBA" id="ARBA00022989"/>
    </source>
</evidence>
<dbReference type="Gene3D" id="1.20.120.1220">
    <property type="match status" value="1"/>
</dbReference>
<accession>A0ABT1F4H2</accession>
<evidence type="ECO:0000256" key="1">
    <source>
        <dbReference type="ARBA" id="ARBA00004651"/>
    </source>
</evidence>
<evidence type="ECO:0000259" key="7">
    <source>
        <dbReference type="Pfam" id="PF01478"/>
    </source>
</evidence>
<dbReference type="EMBL" id="JAMYZZ010000023">
    <property type="protein sequence ID" value="MCP1259179.1"/>
    <property type="molecule type" value="Genomic_DNA"/>
</dbReference>
<evidence type="ECO:0000256" key="6">
    <source>
        <dbReference type="SAM" id="Phobius"/>
    </source>
</evidence>
<dbReference type="InterPro" id="IPR000045">
    <property type="entry name" value="Prepilin_IV_endopep_pep"/>
</dbReference>
<sequence length="160" mass="17776">MGAWFVIMAAYALLCYAMWVDVRVREIPDWVSLGLLALAFLNGAAIHCFSLAFSALIYLLLFGLWSVGGIGGGDVKLIAATSLFFMPYEQLVFLLNIGLAGGVLAMLYLFGRNRLPIISKRTTKNRVLRVEAWRIRRGMPLPYAVAIAIGFIMTTLRGEW</sequence>
<feature type="transmembrane region" description="Helical" evidence="6">
    <location>
        <begin position="27"/>
        <end position="44"/>
    </location>
</feature>
<keyword evidence="8" id="KW-0378">Hydrolase</keyword>
<comment type="caution">
    <text evidence="8">The sequence shown here is derived from an EMBL/GenBank/DDBJ whole genome shotgun (WGS) entry which is preliminary data.</text>
</comment>
<evidence type="ECO:0000256" key="3">
    <source>
        <dbReference type="ARBA" id="ARBA00022692"/>
    </source>
</evidence>
<evidence type="ECO:0000313" key="9">
    <source>
        <dbReference type="Proteomes" id="UP001523528"/>
    </source>
</evidence>
<dbReference type="GO" id="GO:0004190">
    <property type="term" value="F:aspartic-type endopeptidase activity"/>
    <property type="evidence" value="ECO:0007669"/>
    <property type="project" value="UniProtKB-EC"/>
</dbReference>
<dbReference type="RefSeq" id="WP_165990953.1">
    <property type="nucleotide sequence ID" value="NZ_JAMYZY010000024.1"/>
</dbReference>
<keyword evidence="4 6" id="KW-1133">Transmembrane helix</keyword>
<dbReference type="PANTHER" id="PTHR36506:SF1">
    <property type="entry name" value="PREFLAGELLIN PEPTIDASE"/>
    <property type="match status" value="1"/>
</dbReference>
<feature type="transmembrane region" description="Helical" evidence="6">
    <location>
        <begin position="51"/>
        <end position="71"/>
    </location>
</feature>
<dbReference type="EC" id="3.4.23.43" evidence="8"/>
<evidence type="ECO:0000256" key="5">
    <source>
        <dbReference type="ARBA" id="ARBA00023136"/>
    </source>
</evidence>
<keyword evidence="2" id="KW-1003">Cell membrane</keyword>
<evidence type="ECO:0000313" key="8">
    <source>
        <dbReference type="EMBL" id="MCP1259179.1"/>
    </source>
</evidence>
<organism evidence="8 9">
    <name type="scientific">Acetobacter lambici</name>
    <dbReference type="NCBI Taxonomy" id="1332824"/>
    <lineage>
        <taxon>Bacteria</taxon>
        <taxon>Pseudomonadati</taxon>
        <taxon>Pseudomonadota</taxon>
        <taxon>Alphaproteobacteria</taxon>
        <taxon>Acetobacterales</taxon>
        <taxon>Acetobacteraceae</taxon>
        <taxon>Acetobacter</taxon>
    </lineage>
</organism>
<reference evidence="8 9" key="1">
    <citation type="submission" date="2022-06" db="EMBL/GenBank/DDBJ databases">
        <title>Acetobacer genomes from food samples.</title>
        <authorList>
            <person name="Sombolestani A."/>
        </authorList>
    </citation>
    <scope>NUCLEOTIDE SEQUENCE [LARGE SCALE GENOMIC DNA]</scope>
    <source>
        <strain evidence="8 9">R-83285</strain>
    </source>
</reference>
<keyword evidence="5 6" id="KW-0472">Membrane</keyword>
<keyword evidence="3 6" id="KW-0812">Transmembrane</keyword>
<comment type="subcellular location">
    <subcellularLocation>
        <location evidence="1">Cell membrane</location>
        <topology evidence="1">Multi-pass membrane protein</topology>
    </subcellularLocation>
</comment>
<protein>
    <submittedName>
        <fullName evidence="8">Prepilin peptidase</fullName>
        <ecNumber evidence="8">3.4.23.43</ecNumber>
    </submittedName>
</protein>
<dbReference type="Pfam" id="PF01478">
    <property type="entry name" value="Peptidase_A24"/>
    <property type="match status" value="1"/>
</dbReference>
<name>A0ABT1F4H2_9PROT</name>
<gene>
    <name evidence="8" type="ORF">NKW50_11310</name>
</gene>
<proteinExistence type="predicted"/>
<feature type="transmembrane region" description="Helical" evidence="6">
    <location>
        <begin position="91"/>
        <end position="111"/>
    </location>
</feature>
<feature type="transmembrane region" description="Helical" evidence="6">
    <location>
        <begin position="141"/>
        <end position="158"/>
    </location>
</feature>
<evidence type="ECO:0000256" key="2">
    <source>
        <dbReference type="ARBA" id="ARBA00022475"/>
    </source>
</evidence>
<dbReference type="Proteomes" id="UP001523528">
    <property type="component" value="Unassembled WGS sequence"/>
</dbReference>
<dbReference type="InterPro" id="IPR052218">
    <property type="entry name" value="Preflagellin_Peptidase"/>
</dbReference>